<reference evidence="6 7" key="1">
    <citation type="submission" date="2017-03" db="EMBL/GenBank/DDBJ databases">
        <authorList>
            <person name="Afonso C.L."/>
            <person name="Miller P.J."/>
            <person name="Scott M.A."/>
            <person name="Spackman E."/>
            <person name="Goraichik I."/>
            <person name="Dimitrov K.M."/>
            <person name="Suarez D.L."/>
            <person name="Swayne D.E."/>
        </authorList>
    </citation>
    <scope>NUCLEOTIDE SEQUENCE [LARGE SCALE GENOMIC DNA]</scope>
    <source>
        <strain evidence="6 7">CECT 7751</strain>
    </source>
</reference>
<dbReference type="AlphaFoldDB" id="A0A1X6Z118"/>
<gene>
    <name evidence="6" type="ORF">PSM7751_01601</name>
</gene>
<organism evidence="6 7">
    <name type="scientific">Pseudooceanicola marinus</name>
    <dbReference type="NCBI Taxonomy" id="396013"/>
    <lineage>
        <taxon>Bacteria</taxon>
        <taxon>Pseudomonadati</taxon>
        <taxon>Pseudomonadota</taxon>
        <taxon>Alphaproteobacteria</taxon>
        <taxon>Rhodobacterales</taxon>
        <taxon>Paracoccaceae</taxon>
        <taxon>Pseudooceanicola</taxon>
    </lineage>
</organism>
<keyword evidence="2" id="KW-0288">FMN</keyword>
<evidence type="ECO:0000259" key="5">
    <source>
        <dbReference type="PROSITE" id="PS50112"/>
    </source>
</evidence>
<evidence type="ECO:0000256" key="3">
    <source>
        <dbReference type="ARBA" id="ARBA00022991"/>
    </source>
</evidence>
<dbReference type="PANTHER" id="PTHR47429:SF2">
    <property type="entry name" value="PROTEIN TWIN LOV 1"/>
    <property type="match status" value="1"/>
</dbReference>
<evidence type="ECO:0000259" key="4">
    <source>
        <dbReference type="PROSITE" id="PS50109"/>
    </source>
</evidence>
<keyword evidence="1" id="KW-0285">Flavoprotein</keyword>
<dbReference type="InterPro" id="IPR000014">
    <property type="entry name" value="PAS"/>
</dbReference>
<dbReference type="EMBL" id="FWFN01000003">
    <property type="protein sequence ID" value="SLN36840.1"/>
    <property type="molecule type" value="Genomic_DNA"/>
</dbReference>
<dbReference type="InterPro" id="IPR011495">
    <property type="entry name" value="Sig_transdc_His_kin_sub2_dim/P"/>
</dbReference>
<protein>
    <submittedName>
        <fullName evidence="6">Blue-light-activated histidine kinase 2</fullName>
        <ecNumber evidence="6">2.7.13.3</ecNumber>
    </submittedName>
</protein>
<dbReference type="RefSeq" id="WP_085887483.1">
    <property type="nucleotide sequence ID" value="NZ_FWFN01000003.1"/>
</dbReference>
<dbReference type="CDD" id="cd00130">
    <property type="entry name" value="PAS"/>
    <property type="match status" value="1"/>
</dbReference>
<accession>A0A1X6Z118</accession>
<dbReference type="Pfam" id="PF07568">
    <property type="entry name" value="HisKA_2"/>
    <property type="match status" value="1"/>
</dbReference>
<evidence type="ECO:0000256" key="2">
    <source>
        <dbReference type="ARBA" id="ARBA00022643"/>
    </source>
</evidence>
<dbReference type="InterPro" id="IPR003594">
    <property type="entry name" value="HATPase_dom"/>
</dbReference>
<dbReference type="InterPro" id="IPR005467">
    <property type="entry name" value="His_kinase_dom"/>
</dbReference>
<dbReference type="PROSITE" id="PS50112">
    <property type="entry name" value="PAS"/>
    <property type="match status" value="1"/>
</dbReference>
<dbReference type="InterPro" id="IPR036890">
    <property type="entry name" value="HATPase_C_sf"/>
</dbReference>
<name>A0A1X6Z118_9RHOB</name>
<dbReference type="PANTHER" id="PTHR47429">
    <property type="entry name" value="PROTEIN TWIN LOV 1"/>
    <property type="match status" value="1"/>
</dbReference>
<dbReference type="Pfam" id="PF02518">
    <property type="entry name" value="HATPase_c"/>
    <property type="match status" value="1"/>
</dbReference>
<dbReference type="SUPFAM" id="SSF55785">
    <property type="entry name" value="PYP-like sensor domain (PAS domain)"/>
    <property type="match status" value="1"/>
</dbReference>
<keyword evidence="6" id="KW-0808">Transferase</keyword>
<dbReference type="Gene3D" id="3.30.450.20">
    <property type="entry name" value="PAS domain"/>
    <property type="match status" value="1"/>
</dbReference>
<dbReference type="NCBIfam" id="TIGR00229">
    <property type="entry name" value="sensory_box"/>
    <property type="match status" value="1"/>
</dbReference>
<keyword evidence="7" id="KW-1185">Reference proteome</keyword>
<dbReference type="SMART" id="SM00387">
    <property type="entry name" value="HATPase_c"/>
    <property type="match status" value="1"/>
</dbReference>
<dbReference type="PROSITE" id="PS50109">
    <property type="entry name" value="HIS_KIN"/>
    <property type="match status" value="1"/>
</dbReference>
<feature type="domain" description="PAS" evidence="5">
    <location>
        <begin position="39"/>
        <end position="85"/>
    </location>
</feature>
<proteinExistence type="predicted"/>
<evidence type="ECO:0000256" key="1">
    <source>
        <dbReference type="ARBA" id="ARBA00022630"/>
    </source>
</evidence>
<dbReference type="Gene3D" id="3.30.565.10">
    <property type="entry name" value="Histidine kinase-like ATPase, C-terminal domain"/>
    <property type="match status" value="1"/>
</dbReference>
<dbReference type="SUPFAM" id="SSF55874">
    <property type="entry name" value="ATPase domain of HSP90 chaperone/DNA topoisomerase II/histidine kinase"/>
    <property type="match status" value="1"/>
</dbReference>
<dbReference type="Proteomes" id="UP000193963">
    <property type="component" value="Unassembled WGS sequence"/>
</dbReference>
<keyword evidence="3" id="KW-0157">Chromophore</keyword>
<dbReference type="EC" id="2.7.13.3" evidence="6"/>
<dbReference type="InterPro" id="IPR035965">
    <property type="entry name" value="PAS-like_dom_sf"/>
</dbReference>
<evidence type="ECO:0000313" key="7">
    <source>
        <dbReference type="Proteomes" id="UP000193963"/>
    </source>
</evidence>
<keyword evidence="6" id="KW-0418">Kinase</keyword>
<sequence length="346" mass="37851">MTMDAENRVEIQPLTHMEAFETLAGSRISMVLTDPALPDNPIVYVNRAFERVTGYNAEMAIGRNCRFLQGEGTDPDDVKRLRDAIATQTDCTVDLVNYRADGEVFTNRLMLAPIFFEDGSLRYFLGIQKPLAEVEDVLSPNAVRHAMREVQHRVKNHLSMIVSLTRMYGRGAGAAQDQFQQLSRRIESLQVLYQELSNPERRRNMDTVSLGAYFSRLAAATQALDGRPGLTVNVDVEDAEAESEAAIHMGMIVSEILTNALQHAFIGRENGRVDLRLQALPGSSLRVTVADDGVGMPEGVTWPKDSSVGSSVISGLIRQLNGTLDVKTGATGTVVTLDLSGVTLTA</sequence>
<evidence type="ECO:0000313" key="6">
    <source>
        <dbReference type="EMBL" id="SLN36840.1"/>
    </source>
</evidence>
<feature type="domain" description="Histidine kinase" evidence="4">
    <location>
        <begin position="149"/>
        <end position="343"/>
    </location>
</feature>
<dbReference type="Pfam" id="PF13426">
    <property type="entry name" value="PAS_9"/>
    <property type="match status" value="1"/>
</dbReference>
<dbReference type="GO" id="GO:0004673">
    <property type="term" value="F:protein histidine kinase activity"/>
    <property type="evidence" value="ECO:0007669"/>
    <property type="project" value="UniProtKB-EC"/>
</dbReference>
<dbReference type="OrthoDB" id="489241at2"/>